<sequence length="177" mass="20018">MKKSLQGLDSYAEEGGRGFDELISLLDTMMQYGANDPEMHKLKISLKHLKQSIFDPWLVLYLNIDDKLKSEAFNDFFVNIGAKLAAEIEDNSLNTNSFARGDSRPTTDSNLFFKFSEINEDEVTYQLRSLKISKSTGLDNIPAKALKISADIVGPPLTWIFNLSIKKGEYVDEWKKA</sequence>
<protein>
    <submittedName>
        <fullName evidence="1">Uncharacterized protein</fullName>
    </submittedName>
</protein>
<evidence type="ECO:0000313" key="1">
    <source>
        <dbReference type="EMBL" id="CAB4035474.1"/>
    </source>
</evidence>
<name>A0A7D9JT70_PARCT</name>
<accession>A0A7D9JT70</accession>
<dbReference type="EMBL" id="CACRXK020021085">
    <property type="protein sequence ID" value="CAB4035474.1"/>
    <property type="molecule type" value="Genomic_DNA"/>
</dbReference>
<organism evidence="1 2">
    <name type="scientific">Paramuricea clavata</name>
    <name type="common">Red gorgonian</name>
    <name type="synonym">Violescent sea-whip</name>
    <dbReference type="NCBI Taxonomy" id="317549"/>
    <lineage>
        <taxon>Eukaryota</taxon>
        <taxon>Metazoa</taxon>
        <taxon>Cnidaria</taxon>
        <taxon>Anthozoa</taxon>
        <taxon>Octocorallia</taxon>
        <taxon>Malacalcyonacea</taxon>
        <taxon>Plexauridae</taxon>
        <taxon>Paramuricea</taxon>
    </lineage>
</organism>
<dbReference type="AlphaFoldDB" id="A0A7D9JT70"/>
<reference evidence="1" key="1">
    <citation type="submission" date="2020-04" db="EMBL/GenBank/DDBJ databases">
        <authorList>
            <person name="Alioto T."/>
            <person name="Alioto T."/>
            <person name="Gomez Garrido J."/>
        </authorList>
    </citation>
    <scope>NUCLEOTIDE SEQUENCE</scope>
    <source>
        <strain evidence="1">A484AB</strain>
    </source>
</reference>
<proteinExistence type="predicted"/>
<keyword evidence="2" id="KW-1185">Reference proteome</keyword>
<gene>
    <name evidence="1" type="ORF">PACLA_8A066827</name>
</gene>
<comment type="caution">
    <text evidence="1">The sequence shown here is derived from an EMBL/GenBank/DDBJ whole genome shotgun (WGS) entry which is preliminary data.</text>
</comment>
<evidence type="ECO:0000313" key="2">
    <source>
        <dbReference type="Proteomes" id="UP001152795"/>
    </source>
</evidence>
<dbReference type="Proteomes" id="UP001152795">
    <property type="component" value="Unassembled WGS sequence"/>
</dbReference>
<dbReference type="OrthoDB" id="407509at2759"/>